<dbReference type="Pfam" id="PF00583">
    <property type="entry name" value="Acetyltransf_1"/>
    <property type="match status" value="1"/>
</dbReference>
<dbReference type="InterPro" id="IPR000182">
    <property type="entry name" value="GNAT_dom"/>
</dbReference>
<keyword evidence="1 4" id="KW-0808">Transferase</keyword>
<sequence length="159" mass="17147">MSEHATAEAIVVSELHTLDTPSGAALLIEALAERGLESSTSRATLVLRDFLARGHHVLVARDGGDPVGYLAAVWSFSLSRGAPVLLVQDLFVQAERRRRGVATALLERAEALAVSRFACRLELGADLGDAPAQALYERRGFDRIQGRAVRMKLLPEGMS</sequence>
<proteinExistence type="predicted"/>
<evidence type="ECO:0000256" key="2">
    <source>
        <dbReference type="ARBA" id="ARBA00023315"/>
    </source>
</evidence>
<dbReference type="InterPro" id="IPR050832">
    <property type="entry name" value="Bact_Acetyltransf"/>
</dbReference>
<dbReference type="SUPFAM" id="SSF55729">
    <property type="entry name" value="Acyl-CoA N-acyltransferases (Nat)"/>
    <property type="match status" value="1"/>
</dbReference>
<keyword evidence="5" id="KW-1185">Reference proteome</keyword>
<dbReference type="PROSITE" id="PS51186">
    <property type="entry name" value="GNAT"/>
    <property type="match status" value="1"/>
</dbReference>
<evidence type="ECO:0000256" key="1">
    <source>
        <dbReference type="ARBA" id="ARBA00022679"/>
    </source>
</evidence>
<organism evidence="4 5">
    <name type="scientific">Deinococcus yavapaiensis KR-236</name>
    <dbReference type="NCBI Taxonomy" id="694435"/>
    <lineage>
        <taxon>Bacteria</taxon>
        <taxon>Thermotogati</taxon>
        <taxon>Deinococcota</taxon>
        <taxon>Deinococci</taxon>
        <taxon>Deinococcales</taxon>
        <taxon>Deinococcaceae</taxon>
        <taxon>Deinococcus</taxon>
    </lineage>
</organism>
<evidence type="ECO:0000313" key="4">
    <source>
        <dbReference type="EMBL" id="PYE52951.1"/>
    </source>
</evidence>
<name>A0A318S369_9DEIO</name>
<comment type="caution">
    <text evidence="4">The sequence shown here is derived from an EMBL/GenBank/DDBJ whole genome shotgun (WGS) entry which is preliminary data.</text>
</comment>
<dbReference type="RefSeq" id="WP_110887522.1">
    <property type="nucleotide sequence ID" value="NZ_QJSX01000011.1"/>
</dbReference>
<feature type="domain" description="N-acetyltransferase" evidence="3">
    <location>
        <begin position="10"/>
        <end position="156"/>
    </location>
</feature>
<reference evidence="4 5" key="1">
    <citation type="submission" date="2018-06" db="EMBL/GenBank/DDBJ databases">
        <title>Genomic Encyclopedia of Type Strains, Phase IV (KMG-IV): sequencing the most valuable type-strain genomes for metagenomic binning, comparative biology and taxonomic classification.</title>
        <authorList>
            <person name="Goeker M."/>
        </authorList>
    </citation>
    <scope>NUCLEOTIDE SEQUENCE [LARGE SCALE GENOMIC DNA]</scope>
    <source>
        <strain evidence="4 5">DSM 18048</strain>
    </source>
</reference>
<keyword evidence="2" id="KW-0012">Acyltransferase</keyword>
<protein>
    <submittedName>
        <fullName evidence="4">Aminoglycoside 3-N-acetyltransferase I</fullName>
    </submittedName>
</protein>
<dbReference type="CDD" id="cd04301">
    <property type="entry name" value="NAT_SF"/>
    <property type="match status" value="1"/>
</dbReference>
<dbReference type="OrthoDB" id="9792929at2"/>
<dbReference type="EMBL" id="QJSX01000011">
    <property type="protein sequence ID" value="PYE52951.1"/>
    <property type="molecule type" value="Genomic_DNA"/>
</dbReference>
<dbReference type="PANTHER" id="PTHR43877:SF1">
    <property type="entry name" value="ACETYLTRANSFERASE"/>
    <property type="match status" value="1"/>
</dbReference>
<gene>
    <name evidence="4" type="ORF">DES52_111123</name>
</gene>
<dbReference type="Proteomes" id="UP000248326">
    <property type="component" value="Unassembled WGS sequence"/>
</dbReference>
<accession>A0A318S369</accession>
<dbReference type="InterPro" id="IPR016181">
    <property type="entry name" value="Acyl_CoA_acyltransferase"/>
</dbReference>
<evidence type="ECO:0000313" key="5">
    <source>
        <dbReference type="Proteomes" id="UP000248326"/>
    </source>
</evidence>
<dbReference type="AlphaFoldDB" id="A0A318S369"/>
<dbReference type="GO" id="GO:0016747">
    <property type="term" value="F:acyltransferase activity, transferring groups other than amino-acyl groups"/>
    <property type="evidence" value="ECO:0007669"/>
    <property type="project" value="InterPro"/>
</dbReference>
<dbReference type="Gene3D" id="3.40.630.30">
    <property type="match status" value="1"/>
</dbReference>
<dbReference type="PANTHER" id="PTHR43877">
    <property type="entry name" value="AMINOALKYLPHOSPHONATE N-ACETYLTRANSFERASE-RELATED-RELATED"/>
    <property type="match status" value="1"/>
</dbReference>
<evidence type="ECO:0000259" key="3">
    <source>
        <dbReference type="PROSITE" id="PS51186"/>
    </source>
</evidence>